<accession>A0A3S5E2Q3</accession>
<dbReference type="OrthoDB" id="9812921at2"/>
<dbReference type="EMBL" id="LR134289">
    <property type="protein sequence ID" value="VEE06017.1"/>
    <property type="molecule type" value="Genomic_DNA"/>
</dbReference>
<dbReference type="Proteomes" id="UP000279227">
    <property type="component" value="Chromosome"/>
</dbReference>
<dbReference type="AlphaFoldDB" id="A0A3S5E2Q3"/>
<organism evidence="3 4">
    <name type="scientific">Chryseobacterium gleum</name>
    <name type="common">Flavobacterium gleum</name>
    <dbReference type="NCBI Taxonomy" id="250"/>
    <lineage>
        <taxon>Bacteria</taxon>
        <taxon>Pseudomonadati</taxon>
        <taxon>Bacteroidota</taxon>
        <taxon>Flavobacteriia</taxon>
        <taxon>Flavobacteriales</taxon>
        <taxon>Weeksellaceae</taxon>
        <taxon>Chryseobacterium group</taxon>
        <taxon>Chryseobacterium</taxon>
    </lineage>
</organism>
<keyword evidence="1 3" id="KW-0378">Hydrolase</keyword>
<evidence type="ECO:0000313" key="4">
    <source>
        <dbReference type="Proteomes" id="UP000279227"/>
    </source>
</evidence>
<evidence type="ECO:0000259" key="2">
    <source>
        <dbReference type="Pfam" id="PF00326"/>
    </source>
</evidence>
<dbReference type="SUPFAM" id="SSF53474">
    <property type="entry name" value="alpha/beta-Hydrolases"/>
    <property type="match status" value="1"/>
</dbReference>
<dbReference type="PANTHER" id="PTHR42776">
    <property type="entry name" value="SERINE PEPTIDASE S9 FAMILY MEMBER"/>
    <property type="match status" value="1"/>
</dbReference>
<dbReference type="GeneID" id="93021432"/>
<evidence type="ECO:0000313" key="3">
    <source>
        <dbReference type="EMBL" id="VEE06017.1"/>
    </source>
</evidence>
<gene>
    <name evidence="3" type="primary">ptpA_3</name>
    <name evidence="3" type="ORF">NCTC11432_01431</name>
</gene>
<feature type="domain" description="Peptidase S9 prolyl oligopeptidase catalytic" evidence="2">
    <location>
        <begin position="657"/>
        <end position="814"/>
    </location>
</feature>
<protein>
    <submittedName>
        <fullName evidence="3">Prolyl tripeptidyl peptidase</fullName>
        <ecNumber evidence="3">3.4.14.12</ecNumber>
    </submittedName>
</protein>
<reference evidence="3 4" key="1">
    <citation type="submission" date="2018-12" db="EMBL/GenBank/DDBJ databases">
        <authorList>
            <consortium name="Pathogen Informatics"/>
        </authorList>
    </citation>
    <scope>NUCLEOTIDE SEQUENCE [LARGE SCALE GENOMIC DNA]</scope>
    <source>
        <strain evidence="3 4">NCTC11432</strain>
    </source>
</reference>
<sequence length="832" mass="95735">MKVLLKIYSGMVMLICVQILGQMSIDLPKRFRNTVYDVKFLKISHNDRWICFQKSYDSNSDTLVVVDRQKPNKEFYQKSDVIPLYTTFTPNGYLFLRGQKSSELLKLPSTAKVSWNNVKDAVYDSVFNVILLIQDDDLLIADQEGKTINMVKNVRSILISKQRKFAVVSEGTKESLYMISGKDIFKIYEGEEKIKFVLDSNLENTIILTENSAKKKNQIVSLSNTGQELPKPFSVSQEVDLNIRSAKVFPVTQHQYFVTLTVNKKRNDKNAPDIWYSNDSKLETKFYDDTVECSYLWRTDSNTGELLGYGDEDKAAYFGNPDYYFKYNPYKGQDYSTNVLTYEAELVGISTKKPALTIKSNIIIASKTGEFIITLENQYWKLYNLSELSQKQLPVEYTRYHKYGFPRCYFADNGEKILFESKGLLYEYDIKKGITKKVPLIDGYETQILNGERSTFIKEFSTNTYDASKPVIIRFYNREENRSALALYNGKSVHIVLKPTAENISTINLASGSQAVTYTKNTMKDVPTIFYNNRKEQELYITNKHDLSALQNLRSKTVQYYGPDGEKLYGILIYPLDYHQGVKYPMLVSIYEKQRYFENKYLKDGFEGPSDGINIRNLIQKGYFVYLPDISLGNRGTGEAALACVHSSLDTIKDISEIDFRKVGLIGFSHGGYETNYIATQSDRFAAYISGAGNSDLVRSYFSYNYQFNGPFYWQFENGQYEMPKPFFSDKELYIKNSPVYNADSVRAPILLWTGSNDQNIDWQQTIEYFLSLKRSGRTAFAIVYPNEGHGLANTKNLLDIAVRIEDWFDFYLKGDNSVDWIEKGLSKKDAD</sequence>
<dbReference type="GO" id="GO:0004252">
    <property type="term" value="F:serine-type endopeptidase activity"/>
    <property type="evidence" value="ECO:0007669"/>
    <property type="project" value="TreeGrafter"/>
</dbReference>
<proteinExistence type="predicted"/>
<dbReference type="PANTHER" id="PTHR42776:SF4">
    <property type="entry name" value="ACYLAMINO-ACID-RELEASING ENZYME"/>
    <property type="match status" value="1"/>
</dbReference>
<dbReference type="Pfam" id="PF00326">
    <property type="entry name" value="Peptidase_S9"/>
    <property type="match status" value="1"/>
</dbReference>
<dbReference type="RefSeq" id="WP_002978341.1">
    <property type="nucleotide sequence ID" value="NZ_CP068486.1"/>
</dbReference>
<name>A0A3S5E2Q3_CHRGE</name>
<dbReference type="Gene3D" id="3.40.50.1820">
    <property type="entry name" value="alpha/beta hydrolase"/>
    <property type="match status" value="1"/>
</dbReference>
<dbReference type="EC" id="3.4.14.12" evidence="3"/>
<dbReference type="InterPro" id="IPR029058">
    <property type="entry name" value="AB_hydrolase_fold"/>
</dbReference>
<dbReference type="InterPro" id="IPR001375">
    <property type="entry name" value="Peptidase_S9_cat"/>
</dbReference>
<dbReference type="KEGG" id="cgle:NCTC11432_01431"/>
<dbReference type="STRING" id="525257.HMPREF0204_13036"/>
<dbReference type="GO" id="GO:0006508">
    <property type="term" value="P:proteolysis"/>
    <property type="evidence" value="ECO:0007669"/>
    <property type="project" value="InterPro"/>
</dbReference>
<evidence type="ECO:0000256" key="1">
    <source>
        <dbReference type="ARBA" id="ARBA00022801"/>
    </source>
</evidence>